<dbReference type="SUPFAM" id="SSF55729">
    <property type="entry name" value="Acyl-CoA N-acyltransferases (Nat)"/>
    <property type="match status" value="1"/>
</dbReference>
<name>A0ABS8DSA6_9GAMM</name>
<evidence type="ECO:0000313" key="3">
    <source>
        <dbReference type="Proteomes" id="UP001319882"/>
    </source>
</evidence>
<dbReference type="PROSITE" id="PS51186">
    <property type="entry name" value="GNAT"/>
    <property type="match status" value="1"/>
</dbReference>
<dbReference type="Proteomes" id="UP001319882">
    <property type="component" value="Unassembled WGS sequence"/>
</dbReference>
<evidence type="ECO:0000259" key="1">
    <source>
        <dbReference type="PROSITE" id="PS51186"/>
    </source>
</evidence>
<dbReference type="Pfam" id="PF13673">
    <property type="entry name" value="Acetyltransf_10"/>
    <property type="match status" value="1"/>
</dbReference>
<dbReference type="InterPro" id="IPR000182">
    <property type="entry name" value="GNAT_dom"/>
</dbReference>
<proteinExistence type="predicted"/>
<comment type="caution">
    <text evidence="2">The sequence shown here is derived from an EMBL/GenBank/DDBJ whole genome shotgun (WGS) entry which is preliminary data.</text>
</comment>
<feature type="domain" description="N-acetyltransferase" evidence="1">
    <location>
        <begin position="8"/>
        <end position="150"/>
    </location>
</feature>
<dbReference type="Gene3D" id="3.40.630.30">
    <property type="match status" value="1"/>
</dbReference>
<dbReference type="EMBL" id="WHVL01000002">
    <property type="protein sequence ID" value="MCB8888740.1"/>
    <property type="molecule type" value="Genomic_DNA"/>
</dbReference>
<evidence type="ECO:0000313" key="2">
    <source>
        <dbReference type="EMBL" id="MCB8888740.1"/>
    </source>
</evidence>
<dbReference type="RefSeq" id="WP_227389407.1">
    <property type="nucleotide sequence ID" value="NZ_JBHSCJ010000010.1"/>
</dbReference>
<sequence length="150" mass="16802">MSLTFHWSRFDELSTRTFFEIARARVAVFVVEQACAYQELDDLDPLAWHLRVMQGSELAAYVRVVAPGDKFTEPSIGRVMTVAAFRGQRLGHVLMSEAIRFTEERYPGHGIRIGAQAHLEGFYASLGFATVSEPFDEDGIPHIEMVKAGP</sequence>
<dbReference type="CDD" id="cd04301">
    <property type="entry name" value="NAT_SF"/>
    <property type="match status" value="1"/>
</dbReference>
<keyword evidence="3" id="KW-1185">Reference proteome</keyword>
<accession>A0ABS8DSA6</accession>
<protein>
    <submittedName>
        <fullName evidence="2">GNAT family N-acetyltransferase</fullName>
    </submittedName>
</protein>
<gene>
    <name evidence="2" type="ORF">GEV37_06380</name>
</gene>
<reference evidence="2 3" key="1">
    <citation type="journal article" date="2021" name="Sci. Rep.">
        <title>Genome analysis of a halophilic bacterium Halomonas malpeensis YU-PRIM-29(T) reveals its exopolysaccharide and pigment producing capabilities.</title>
        <authorList>
            <person name="Athmika"/>
            <person name="Ghate S.D."/>
            <person name="Arun A.B."/>
            <person name="Rao S.S."/>
            <person name="Kumar S.T.A."/>
            <person name="Kandiyil M.K."/>
            <person name="Saptami K."/>
            <person name="Rekha P.D."/>
        </authorList>
    </citation>
    <scope>NUCLEOTIDE SEQUENCE [LARGE SCALE GENOMIC DNA]</scope>
    <source>
        <strain evidence="3">prim 29</strain>
    </source>
</reference>
<organism evidence="2 3">
    <name type="scientific">Vreelandella malpeensis</name>
    <dbReference type="NCBI Taxonomy" id="1172368"/>
    <lineage>
        <taxon>Bacteria</taxon>
        <taxon>Pseudomonadati</taxon>
        <taxon>Pseudomonadota</taxon>
        <taxon>Gammaproteobacteria</taxon>
        <taxon>Oceanospirillales</taxon>
        <taxon>Halomonadaceae</taxon>
        <taxon>Vreelandella</taxon>
    </lineage>
</organism>
<dbReference type="InterPro" id="IPR016181">
    <property type="entry name" value="Acyl_CoA_acyltransferase"/>
</dbReference>